<reference evidence="1" key="1">
    <citation type="submission" date="2020-03" db="EMBL/GenBank/DDBJ databases">
        <title>The deep terrestrial virosphere.</title>
        <authorList>
            <person name="Holmfeldt K."/>
            <person name="Nilsson E."/>
            <person name="Simone D."/>
            <person name="Lopez-Fernandez M."/>
            <person name="Wu X."/>
            <person name="de Brujin I."/>
            <person name="Lundin D."/>
            <person name="Andersson A."/>
            <person name="Bertilsson S."/>
            <person name="Dopson M."/>
        </authorList>
    </citation>
    <scope>NUCLEOTIDE SEQUENCE</scope>
    <source>
        <strain evidence="1">TM448A03398</strain>
    </source>
</reference>
<proteinExistence type="predicted"/>
<accession>A0A6H2A0T5</accession>
<gene>
    <name evidence="1" type="ORF">TM448A03398_0010</name>
</gene>
<sequence length="149" mass="16894">MSSTVNTRYVVRDGASLLGNVNLDGKKNTYGDAKLLSVVGYDSSYYWRGFIRFFSDAYYEPVWTGGAIQPYMEFTTGLTRTAKIAKFLELFTGAENPTVEIWNFVFYYEALGSSYMSMEIDFLRGSPEIITDLGLIVGYNRRISSLEPF</sequence>
<evidence type="ECO:0000313" key="1">
    <source>
        <dbReference type="EMBL" id="QJA53322.1"/>
    </source>
</evidence>
<dbReference type="EMBL" id="MT144412">
    <property type="protein sequence ID" value="QJA53322.1"/>
    <property type="molecule type" value="Genomic_DNA"/>
</dbReference>
<protein>
    <submittedName>
        <fullName evidence="1">Uncharacterized protein</fullName>
    </submittedName>
</protein>
<dbReference type="AlphaFoldDB" id="A0A6H2A0T5"/>
<name>A0A6H2A0T5_9ZZZZ</name>
<organism evidence="1">
    <name type="scientific">viral metagenome</name>
    <dbReference type="NCBI Taxonomy" id="1070528"/>
    <lineage>
        <taxon>unclassified sequences</taxon>
        <taxon>metagenomes</taxon>
        <taxon>organismal metagenomes</taxon>
    </lineage>
</organism>